<gene>
    <name evidence="1" type="ORF">NOR51B_1069</name>
</gene>
<dbReference type="Proteomes" id="UP000004699">
    <property type="component" value="Unassembled WGS sequence"/>
</dbReference>
<accession>B8KV11</accession>
<sequence>MKKIDFSNANLLSNLLELAPNNKIIAVAFSELNNDPEAAAVTILSGLGVDLPDIDFSALNKNASVQPRSASVARIGRAVAGTLRKTRQFSTLQRCKSSVFLNKLIYTASPIDINRSDISLAEEFLGEVAAEPVPIKTEIFNSEVIR</sequence>
<protein>
    <submittedName>
        <fullName evidence="1">Uncharacterized protein</fullName>
    </submittedName>
</protein>
<dbReference type="AlphaFoldDB" id="B8KV11"/>
<name>B8KV11_9GAMM</name>
<dbReference type="EMBL" id="DS999411">
    <property type="protein sequence ID" value="EED35125.1"/>
    <property type="molecule type" value="Genomic_DNA"/>
</dbReference>
<reference evidence="2" key="1">
    <citation type="journal article" date="2013" name="BMC Microbiol.">
        <title>Taxonomy and evolution of bacteriochlorophyll a-containing members of the OM60/NOR5 clade of marine gammaproteobacteria: description of Luminiphilus syltensis gen. nov., sp. nov., reclassification of Haliea rubra as Pseudohaliea rubra gen. nov., comb. nov., and emendation of Chromatocurvus halotolerans.</title>
        <authorList>
            <person name="Spring S."/>
            <person name="Riedel T."/>
            <person name="Sproer C."/>
            <person name="Yan S."/>
            <person name="Harder J."/>
            <person name="Fuchs B.M."/>
        </authorList>
    </citation>
    <scope>NUCLEOTIDE SEQUENCE [LARGE SCALE GENOMIC DNA]</scope>
    <source>
        <strain evidence="2">NOR51-B</strain>
    </source>
</reference>
<organism evidence="1 2">
    <name type="scientific">Luminiphilus syltensis NOR5-1B</name>
    <dbReference type="NCBI Taxonomy" id="565045"/>
    <lineage>
        <taxon>Bacteria</taxon>
        <taxon>Pseudomonadati</taxon>
        <taxon>Pseudomonadota</taxon>
        <taxon>Gammaproteobacteria</taxon>
        <taxon>Cellvibrionales</taxon>
        <taxon>Halieaceae</taxon>
        <taxon>Luminiphilus</taxon>
    </lineage>
</organism>
<evidence type="ECO:0000313" key="2">
    <source>
        <dbReference type="Proteomes" id="UP000004699"/>
    </source>
</evidence>
<proteinExistence type="predicted"/>
<dbReference type="HOGENOM" id="CLU_1775174_0_0_6"/>
<keyword evidence="2" id="KW-1185">Reference proteome</keyword>
<evidence type="ECO:0000313" key="1">
    <source>
        <dbReference type="EMBL" id="EED35125.1"/>
    </source>
</evidence>